<evidence type="ECO:0000256" key="1">
    <source>
        <dbReference type="SAM" id="Phobius"/>
    </source>
</evidence>
<organism evidence="2">
    <name type="scientific">marine sediment metagenome</name>
    <dbReference type="NCBI Taxonomy" id="412755"/>
    <lineage>
        <taxon>unclassified sequences</taxon>
        <taxon>metagenomes</taxon>
        <taxon>ecological metagenomes</taxon>
    </lineage>
</organism>
<feature type="transmembrane region" description="Helical" evidence="1">
    <location>
        <begin position="45"/>
        <end position="68"/>
    </location>
</feature>
<dbReference type="AlphaFoldDB" id="A0A0F9SNG7"/>
<feature type="transmembrane region" description="Helical" evidence="1">
    <location>
        <begin position="17"/>
        <end position="38"/>
    </location>
</feature>
<proteinExistence type="predicted"/>
<dbReference type="EMBL" id="LAZR01000401">
    <property type="protein sequence ID" value="KKN70560.1"/>
    <property type="molecule type" value="Genomic_DNA"/>
</dbReference>
<keyword evidence="1" id="KW-0812">Transmembrane</keyword>
<comment type="caution">
    <text evidence="2">The sequence shown here is derived from an EMBL/GenBank/DDBJ whole genome shotgun (WGS) entry which is preliminary data.</text>
</comment>
<protein>
    <submittedName>
        <fullName evidence="2">Uncharacterized protein</fullName>
    </submittedName>
</protein>
<evidence type="ECO:0000313" key="2">
    <source>
        <dbReference type="EMBL" id="KKN70560.1"/>
    </source>
</evidence>
<keyword evidence="1" id="KW-1133">Transmembrane helix</keyword>
<keyword evidence="1" id="KW-0472">Membrane</keyword>
<name>A0A0F9SNG7_9ZZZZ</name>
<gene>
    <name evidence="2" type="ORF">LCGC14_0429910</name>
</gene>
<accession>A0A0F9SNG7</accession>
<sequence length="100" mass="10806">MSKLPGKIVPASLDTRGILFVGISLVLAGAGLLLALFINDQNIRVFGLSLGMALIVAVSGFIIGLHFVNRKTAEFLETLDIPTLEELERTVDDDIKRQGK</sequence>
<reference evidence="2" key="1">
    <citation type="journal article" date="2015" name="Nature">
        <title>Complex archaea that bridge the gap between prokaryotes and eukaryotes.</title>
        <authorList>
            <person name="Spang A."/>
            <person name="Saw J.H."/>
            <person name="Jorgensen S.L."/>
            <person name="Zaremba-Niedzwiedzka K."/>
            <person name="Martijn J."/>
            <person name="Lind A.E."/>
            <person name="van Eijk R."/>
            <person name="Schleper C."/>
            <person name="Guy L."/>
            <person name="Ettema T.J."/>
        </authorList>
    </citation>
    <scope>NUCLEOTIDE SEQUENCE</scope>
</reference>